<dbReference type="RefSeq" id="WP_284252233.1">
    <property type="nucleotide sequence ID" value="NZ_BAAAQO010000006.1"/>
</dbReference>
<dbReference type="InterPro" id="IPR023485">
    <property type="entry name" value="Ptyr_pPase"/>
</dbReference>
<dbReference type="SUPFAM" id="SSF52788">
    <property type="entry name" value="Phosphotyrosine protein phosphatases I"/>
    <property type="match status" value="1"/>
</dbReference>
<organism evidence="2 3">
    <name type="scientific">Pseudolysinimonas kribbensis</name>
    <dbReference type="NCBI Taxonomy" id="433641"/>
    <lineage>
        <taxon>Bacteria</taxon>
        <taxon>Bacillati</taxon>
        <taxon>Actinomycetota</taxon>
        <taxon>Actinomycetes</taxon>
        <taxon>Micrococcales</taxon>
        <taxon>Microbacteriaceae</taxon>
        <taxon>Pseudolysinimonas</taxon>
    </lineage>
</organism>
<evidence type="ECO:0000313" key="2">
    <source>
        <dbReference type="EMBL" id="GMA93431.1"/>
    </source>
</evidence>
<evidence type="ECO:0000313" key="3">
    <source>
        <dbReference type="Proteomes" id="UP001157034"/>
    </source>
</evidence>
<name>A0ABQ6JYN9_9MICO</name>
<feature type="domain" description="Phosphotyrosine protein phosphatase I" evidence="1">
    <location>
        <begin position="2"/>
        <end position="111"/>
    </location>
</feature>
<dbReference type="Proteomes" id="UP001157034">
    <property type="component" value="Unassembled WGS sequence"/>
</dbReference>
<dbReference type="InterPro" id="IPR036196">
    <property type="entry name" value="Ptyr_pPase_sf"/>
</dbReference>
<dbReference type="Gene3D" id="3.40.50.2300">
    <property type="match status" value="1"/>
</dbReference>
<sequence length="199" mass="21908">MLIVCTANVCRSPHAEFVMERILRGSSAFDSVRVGSAGLRAVPRGRICELVARHDGADPAWAQFDAEHLSLRTRTARIEQARIVLTASRSNRAAVATLSPEARSRIFTLREALWLGGDFRRDPSLSGEEAVAAFARHLDARRGAGTPPRERRLPFLPIRDPLSIADGHTRGRREHALTIRQVHEVAESVARLLVSTAPV</sequence>
<accession>A0ABQ6JYN9</accession>
<reference evidence="3" key="1">
    <citation type="journal article" date="2019" name="Int. J. Syst. Evol. Microbiol.">
        <title>The Global Catalogue of Microorganisms (GCM) 10K type strain sequencing project: providing services to taxonomists for standard genome sequencing and annotation.</title>
        <authorList>
            <consortium name="The Broad Institute Genomics Platform"/>
            <consortium name="The Broad Institute Genome Sequencing Center for Infectious Disease"/>
            <person name="Wu L."/>
            <person name="Ma J."/>
        </authorList>
    </citation>
    <scope>NUCLEOTIDE SEQUENCE [LARGE SCALE GENOMIC DNA]</scope>
    <source>
        <strain evidence="3">NBRC 108894</strain>
    </source>
</reference>
<gene>
    <name evidence="2" type="ORF">GCM10025881_02550</name>
</gene>
<dbReference type="Pfam" id="PF01451">
    <property type="entry name" value="LMWPc"/>
    <property type="match status" value="1"/>
</dbReference>
<dbReference type="EMBL" id="BSVB01000001">
    <property type="protein sequence ID" value="GMA93431.1"/>
    <property type="molecule type" value="Genomic_DNA"/>
</dbReference>
<protein>
    <submittedName>
        <fullName evidence="2">Protein-tyrosine-phosphatase</fullName>
    </submittedName>
</protein>
<comment type="caution">
    <text evidence="2">The sequence shown here is derived from an EMBL/GenBank/DDBJ whole genome shotgun (WGS) entry which is preliminary data.</text>
</comment>
<keyword evidence="3" id="KW-1185">Reference proteome</keyword>
<evidence type="ECO:0000259" key="1">
    <source>
        <dbReference type="Pfam" id="PF01451"/>
    </source>
</evidence>
<proteinExistence type="predicted"/>